<protein>
    <submittedName>
        <fullName evidence="3">Small GTP-binding protein Rab11 (Rab11a gtpase)</fullName>
    </submittedName>
</protein>
<evidence type="ECO:0000256" key="2">
    <source>
        <dbReference type="SAM" id="MobiDB-lite"/>
    </source>
</evidence>
<dbReference type="FunFam" id="3.40.50.300:FF:002140">
    <property type="entry name" value="Small GTP-binding protein Rab11"/>
    <property type="match status" value="1"/>
</dbReference>
<dbReference type="EMBL" id="HE573024">
    <property type="protein sequence ID" value="CCC49766.1"/>
    <property type="molecule type" value="Genomic_DNA"/>
</dbReference>
<dbReference type="NCBIfam" id="TIGR00231">
    <property type="entry name" value="small_GTP"/>
    <property type="match status" value="1"/>
</dbReference>
<feature type="compositionally biased region" description="Polar residues" evidence="2">
    <location>
        <begin position="202"/>
        <end position="213"/>
    </location>
</feature>
<comment type="similarity">
    <text evidence="1">Belongs to the small GTPase superfamily. Rab family.</text>
</comment>
<accession>G0U111</accession>
<dbReference type="SMART" id="SM00174">
    <property type="entry name" value="RHO"/>
    <property type="match status" value="1"/>
</dbReference>
<dbReference type="InterPro" id="IPR005225">
    <property type="entry name" value="Small_GTP-bd"/>
</dbReference>
<dbReference type="GO" id="GO:0003924">
    <property type="term" value="F:GTPase activity"/>
    <property type="evidence" value="ECO:0007669"/>
    <property type="project" value="InterPro"/>
</dbReference>
<proteinExistence type="inferred from homology"/>
<dbReference type="OMA" id="KRACCIN"/>
<dbReference type="PANTHER" id="PTHR47979">
    <property type="entry name" value="DRAB11-RELATED"/>
    <property type="match status" value="1"/>
</dbReference>
<dbReference type="InterPro" id="IPR050209">
    <property type="entry name" value="Rab_GTPases_membrane_traffic"/>
</dbReference>
<dbReference type="PROSITE" id="PS51420">
    <property type="entry name" value="RHO"/>
    <property type="match status" value="1"/>
</dbReference>
<evidence type="ECO:0000256" key="1">
    <source>
        <dbReference type="ARBA" id="ARBA00006270"/>
    </source>
</evidence>
<dbReference type="InterPro" id="IPR027417">
    <property type="entry name" value="P-loop_NTPase"/>
</dbReference>
<sequence length="219" mass="23689">MEDTNLTFKVVIVGDSGVGKSNLMTRYTANEFSQDTPATIGVEFMTKSIKIEGRDAKVQIWDTAGQERFRAISRSIYHGAKGAVLVYDITNQTSFDSIPTWLQELRAFVPATCSIFLIGNKCDLEHLRVVKKEVADRFARENGLSFLETSALEKTNVDKAFEWLAKSVYDVVVAPVEVASGAAGGKRAPLNTGATAKRPVSLSATNSDAQANKATGGCC</sequence>
<name>G0U111_TRYVY</name>
<dbReference type="InterPro" id="IPR001806">
    <property type="entry name" value="Small_GTPase"/>
</dbReference>
<gene>
    <name evidence="3" type="ORF">TVY486_0803740</name>
</gene>
<reference evidence="3" key="1">
    <citation type="journal article" date="2012" name="Proc. Natl. Acad. Sci. U.S.A.">
        <title>Antigenic diversity is generated by distinct evolutionary mechanisms in African trypanosome species.</title>
        <authorList>
            <person name="Jackson A.P."/>
            <person name="Berry A."/>
            <person name="Aslett M."/>
            <person name="Allison H.C."/>
            <person name="Burton P."/>
            <person name="Vavrova-Anderson J."/>
            <person name="Brown R."/>
            <person name="Browne H."/>
            <person name="Corton N."/>
            <person name="Hauser H."/>
            <person name="Gamble J."/>
            <person name="Gilderthorp R."/>
            <person name="Marcello L."/>
            <person name="McQuillan J."/>
            <person name="Otto T.D."/>
            <person name="Quail M.A."/>
            <person name="Sanders M.J."/>
            <person name="van Tonder A."/>
            <person name="Ginger M.L."/>
            <person name="Field M.C."/>
            <person name="Barry J.D."/>
            <person name="Hertz-Fowler C."/>
            <person name="Berriman M."/>
        </authorList>
    </citation>
    <scope>NUCLEOTIDE SEQUENCE</scope>
    <source>
        <strain evidence="3">Y486</strain>
    </source>
</reference>
<dbReference type="AlphaFoldDB" id="G0U111"/>
<dbReference type="SUPFAM" id="SSF52540">
    <property type="entry name" value="P-loop containing nucleoside triphosphate hydrolases"/>
    <property type="match status" value="1"/>
</dbReference>
<dbReference type="SMART" id="SM00176">
    <property type="entry name" value="RAN"/>
    <property type="match status" value="1"/>
</dbReference>
<dbReference type="SMART" id="SM00173">
    <property type="entry name" value="RAS"/>
    <property type="match status" value="1"/>
</dbReference>
<dbReference type="VEuPathDB" id="TriTrypDB:TvY486_0803740"/>
<dbReference type="Gene3D" id="3.40.50.300">
    <property type="entry name" value="P-loop containing nucleotide triphosphate hydrolases"/>
    <property type="match status" value="1"/>
</dbReference>
<feature type="region of interest" description="Disordered" evidence="2">
    <location>
        <begin position="197"/>
        <end position="219"/>
    </location>
</feature>
<dbReference type="PROSITE" id="PS51421">
    <property type="entry name" value="RAS"/>
    <property type="match status" value="1"/>
</dbReference>
<dbReference type="PROSITE" id="PS51419">
    <property type="entry name" value="RAB"/>
    <property type="match status" value="1"/>
</dbReference>
<evidence type="ECO:0000313" key="3">
    <source>
        <dbReference type="EMBL" id="CCC49766.1"/>
    </source>
</evidence>
<dbReference type="SMART" id="SM00175">
    <property type="entry name" value="RAB"/>
    <property type="match status" value="1"/>
</dbReference>
<dbReference type="Pfam" id="PF00071">
    <property type="entry name" value="Ras"/>
    <property type="match status" value="1"/>
</dbReference>
<dbReference type="PRINTS" id="PR00449">
    <property type="entry name" value="RASTRNSFRMNG"/>
</dbReference>
<organism evidence="3">
    <name type="scientific">Trypanosoma vivax (strain Y486)</name>
    <dbReference type="NCBI Taxonomy" id="1055687"/>
    <lineage>
        <taxon>Eukaryota</taxon>
        <taxon>Discoba</taxon>
        <taxon>Euglenozoa</taxon>
        <taxon>Kinetoplastea</taxon>
        <taxon>Metakinetoplastina</taxon>
        <taxon>Trypanosomatida</taxon>
        <taxon>Trypanosomatidae</taxon>
        <taxon>Trypanosoma</taxon>
        <taxon>Duttonella</taxon>
    </lineage>
</organism>
<dbReference type="GO" id="GO:0005525">
    <property type="term" value="F:GTP binding"/>
    <property type="evidence" value="ECO:0007669"/>
    <property type="project" value="InterPro"/>
</dbReference>